<protein>
    <submittedName>
        <fullName evidence="3">Transcriptional regulator, ArsR family</fullName>
    </submittedName>
</protein>
<dbReference type="InterPro" id="IPR036388">
    <property type="entry name" value="WH-like_DNA-bd_sf"/>
</dbReference>
<name>A1RYI1_THEPD</name>
<dbReference type="CDD" id="cd00090">
    <property type="entry name" value="HTH_ARSR"/>
    <property type="match status" value="1"/>
</dbReference>
<evidence type="ECO:0000259" key="2">
    <source>
        <dbReference type="PROSITE" id="PS50987"/>
    </source>
</evidence>
<dbReference type="GO" id="GO:0003700">
    <property type="term" value="F:DNA-binding transcription factor activity"/>
    <property type="evidence" value="ECO:0007669"/>
    <property type="project" value="InterPro"/>
</dbReference>
<feature type="domain" description="HTH arsR-type" evidence="2">
    <location>
        <begin position="1"/>
        <end position="92"/>
    </location>
</feature>
<dbReference type="PANTHER" id="PTHR36216:SF1">
    <property type="entry name" value="HTH ARSR-TYPE DOMAIN-CONTAINING PROTEIN"/>
    <property type="match status" value="1"/>
</dbReference>
<sequence>MPSKVLTLREALKNPLRRRIVTYLLDNPGASIRQLSRSLGVSIGSLSGHLVILERVGLIREVRNSKRVELFINNEVLLHGITDEAQYSGEADGEVARQPREEGRERALQRREPL</sequence>
<reference evidence="4" key="1">
    <citation type="journal article" date="2008" name="J. Bacteriol.">
        <title>Genome sequence of Thermofilum pendens reveals an exceptional loss of biosynthetic pathways without genome reduction.</title>
        <authorList>
            <person name="Anderson I."/>
            <person name="Rodriguez J."/>
            <person name="Susanti D."/>
            <person name="Porat I."/>
            <person name="Reich C."/>
            <person name="Ulrich L.E."/>
            <person name="Elkins J.G."/>
            <person name="Mavromatis K."/>
            <person name="Lykidis A."/>
            <person name="Kim E."/>
            <person name="Thompson L.S."/>
            <person name="Nolan M."/>
            <person name="Land M."/>
            <person name="Copeland A."/>
            <person name="Lapidus A."/>
            <person name="Lucas S."/>
            <person name="Detter C."/>
            <person name="Zhulin I.B."/>
            <person name="Olsen G.J."/>
            <person name="Whitman W."/>
            <person name="Mukhopadhyay B."/>
            <person name="Bristow J."/>
            <person name="Kyrpides N."/>
        </authorList>
    </citation>
    <scope>NUCLEOTIDE SEQUENCE [LARGE SCALE GENOMIC DNA]</scope>
    <source>
        <strain evidence="4">DSM 2475 / Hrk 5</strain>
    </source>
</reference>
<feature type="compositionally biased region" description="Basic and acidic residues" evidence="1">
    <location>
        <begin position="94"/>
        <end position="114"/>
    </location>
</feature>
<dbReference type="HOGENOM" id="CLU_2340330_0_0_2"/>
<dbReference type="InterPro" id="IPR036390">
    <property type="entry name" value="WH_DNA-bd_sf"/>
</dbReference>
<dbReference type="STRING" id="368408.Tpen_0860"/>
<dbReference type="eggNOG" id="arCOG02611">
    <property type="taxonomic scope" value="Archaea"/>
</dbReference>
<dbReference type="GeneID" id="58787000"/>
<dbReference type="SUPFAM" id="SSF46785">
    <property type="entry name" value="Winged helix' DNA-binding domain"/>
    <property type="match status" value="1"/>
</dbReference>
<dbReference type="PANTHER" id="PTHR36216">
    <property type="entry name" value="TRANSCRIPTIONAL REGULATOR, TRMB"/>
    <property type="match status" value="1"/>
</dbReference>
<dbReference type="InterPro" id="IPR011991">
    <property type="entry name" value="ArsR-like_HTH"/>
</dbReference>
<dbReference type="Pfam" id="PF12840">
    <property type="entry name" value="HTH_20"/>
    <property type="match status" value="1"/>
</dbReference>
<dbReference type="InterPro" id="IPR001845">
    <property type="entry name" value="HTH_ArsR_DNA-bd_dom"/>
</dbReference>
<evidence type="ECO:0000313" key="4">
    <source>
        <dbReference type="Proteomes" id="UP000000641"/>
    </source>
</evidence>
<dbReference type="RefSeq" id="WP_011752526.1">
    <property type="nucleotide sequence ID" value="NC_008698.1"/>
</dbReference>
<gene>
    <name evidence="3" type="ordered locus">Tpen_0860</name>
</gene>
<dbReference type="KEGG" id="tpe:Tpen_0860"/>
<dbReference type="PROSITE" id="PS50987">
    <property type="entry name" value="HTH_ARSR_2"/>
    <property type="match status" value="1"/>
</dbReference>
<dbReference type="AlphaFoldDB" id="A1RYI1"/>
<evidence type="ECO:0000313" key="3">
    <source>
        <dbReference type="EMBL" id="ABL78261.1"/>
    </source>
</evidence>
<feature type="region of interest" description="Disordered" evidence="1">
    <location>
        <begin position="88"/>
        <end position="114"/>
    </location>
</feature>
<dbReference type="EnsemblBacteria" id="ABL78261">
    <property type="protein sequence ID" value="ABL78261"/>
    <property type="gene ID" value="Tpen_0860"/>
</dbReference>
<dbReference type="SMART" id="SM00418">
    <property type="entry name" value="HTH_ARSR"/>
    <property type="match status" value="1"/>
</dbReference>
<dbReference type="Proteomes" id="UP000000641">
    <property type="component" value="Chromosome"/>
</dbReference>
<proteinExistence type="predicted"/>
<dbReference type="OrthoDB" id="28610at2157"/>
<organism evidence="3 4">
    <name type="scientific">Thermofilum pendens (strain DSM 2475 / Hrk 5)</name>
    <dbReference type="NCBI Taxonomy" id="368408"/>
    <lineage>
        <taxon>Archaea</taxon>
        <taxon>Thermoproteota</taxon>
        <taxon>Thermoprotei</taxon>
        <taxon>Thermofilales</taxon>
        <taxon>Thermofilaceae</taxon>
        <taxon>Thermofilum</taxon>
    </lineage>
</organism>
<dbReference type="Gene3D" id="1.10.10.10">
    <property type="entry name" value="Winged helix-like DNA-binding domain superfamily/Winged helix DNA-binding domain"/>
    <property type="match status" value="1"/>
</dbReference>
<dbReference type="EMBL" id="CP000505">
    <property type="protein sequence ID" value="ABL78261.1"/>
    <property type="molecule type" value="Genomic_DNA"/>
</dbReference>
<accession>A1RYI1</accession>
<keyword evidence="4" id="KW-1185">Reference proteome</keyword>
<evidence type="ECO:0000256" key="1">
    <source>
        <dbReference type="SAM" id="MobiDB-lite"/>
    </source>
</evidence>